<feature type="transmembrane region" description="Helical" evidence="7">
    <location>
        <begin position="50"/>
        <end position="68"/>
    </location>
</feature>
<dbReference type="Proteomes" id="UP000288216">
    <property type="component" value="Unassembled WGS sequence"/>
</dbReference>
<dbReference type="GO" id="GO:0016020">
    <property type="term" value="C:membrane"/>
    <property type="evidence" value="ECO:0007669"/>
    <property type="project" value="TreeGrafter"/>
</dbReference>
<dbReference type="GO" id="GO:0071617">
    <property type="term" value="F:lysophospholipid acyltransferase activity"/>
    <property type="evidence" value="ECO:0007669"/>
    <property type="project" value="TreeGrafter"/>
</dbReference>
<evidence type="ECO:0000256" key="2">
    <source>
        <dbReference type="ARBA" id="ARBA00005074"/>
    </source>
</evidence>
<evidence type="ECO:0000313" key="8">
    <source>
        <dbReference type="EMBL" id="GCB80703.1"/>
    </source>
</evidence>
<keyword evidence="9" id="KW-1185">Reference proteome</keyword>
<dbReference type="GO" id="GO:0006656">
    <property type="term" value="P:phosphatidylcholine biosynthetic process"/>
    <property type="evidence" value="ECO:0007669"/>
    <property type="project" value="TreeGrafter"/>
</dbReference>
<evidence type="ECO:0000256" key="5">
    <source>
        <dbReference type="ARBA" id="ARBA00023098"/>
    </source>
</evidence>
<dbReference type="OMA" id="HMAYLLM"/>
<dbReference type="PANTHER" id="PTHR13906:SF14">
    <property type="entry name" value="LYSOPHOSPHOLIPID ACYLTRANSFERASE 5"/>
    <property type="match status" value="1"/>
</dbReference>
<evidence type="ECO:0000256" key="4">
    <source>
        <dbReference type="ARBA" id="ARBA00022824"/>
    </source>
</evidence>
<feature type="transmembrane region" description="Helical" evidence="7">
    <location>
        <begin position="116"/>
        <end position="137"/>
    </location>
</feature>
<comment type="pathway">
    <text evidence="2">Lipid metabolism; phospholipid metabolism.</text>
</comment>
<comment type="subcellular location">
    <subcellularLocation>
        <location evidence="1">Endoplasmic reticulum</location>
    </subcellularLocation>
</comment>
<protein>
    <submittedName>
        <fullName evidence="8">Uncharacterized protein</fullName>
    </submittedName>
</protein>
<gene>
    <name evidence="8" type="ORF">scyTo_0016342</name>
</gene>
<reference evidence="8 9" key="1">
    <citation type="journal article" date="2018" name="Nat. Ecol. Evol.">
        <title>Shark genomes provide insights into elasmobranch evolution and the origin of vertebrates.</title>
        <authorList>
            <person name="Hara Y"/>
            <person name="Yamaguchi K"/>
            <person name="Onimaru K"/>
            <person name="Kadota M"/>
            <person name="Koyanagi M"/>
            <person name="Keeley SD"/>
            <person name="Tatsumi K"/>
            <person name="Tanaka K"/>
            <person name="Motone F"/>
            <person name="Kageyama Y"/>
            <person name="Nozu R"/>
            <person name="Adachi N"/>
            <person name="Nishimura O"/>
            <person name="Nakagawa R"/>
            <person name="Tanegashima C"/>
            <person name="Kiyatake I"/>
            <person name="Matsumoto R"/>
            <person name="Murakumo K"/>
            <person name="Nishida K"/>
            <person name="Terakita A"/>
            <person name="Kuratani S"/>
            <person name="Sato K"/>
            <person name="Hyodo S Kuraku.S."/>
        </authorList>
    </citation>
    <scope>NUCLEOTIDE SEQUENCE [LARGE SCALE GENOMIC DNA]</scope>
</reference>
<dbReference type="AlphaFoldDB" id="A0A401Q5N5"/>
<keyword evidence="7" id="KW-1133">Transmembrane helix</keyword>
<dbReference type="GO" id="GO:0047184">
    <property type="term" value="F:1-acylglycerophosphocholine O-acyltransferase activity"/>
    <property type="evidence" value="ECO:0007669"/>
    <property type="project" value="TreeGrafter"/>
</dbReference>
<evidence type="ECO:0000313" key="9">
    <source>
        <dbReference type="Proteomes" id="UP000288216"/>
    </source>
</evidence>
<evidence type="ECO:0000256" key="1">
    <source>
        <dbReference type="ARBA" id="ARBA00004240"/>
    </source>
</evidence>
<name>A0A401Q5N5_SCYTO</name>
<comment type="pathway">
    <text evidence="6">Phospholipid metabolism.</text>
</comment>
<dbReference type="InterPro" id="IPR049941">
    <property type="entry name" value="LPLAT_7/PORCN-like"/>
</dbReference>
<dbReference type="OrthoDB" id="5974730at2759"/>
<comment type="similarity">
    <text evidence="3">Belongs to the membrane-bound acyltransferase family.</text>
</comment>
<organism evidence="8 9">
    <name type="scientific">Scyliorhinus torazame</name>
    <name type="common">Cloudy catshark</name>
    <name type="synonym">Catulus torazame</name>
    <dbReference type="NCBI Taxonomy" id="75743"/>
    <lineage>
        <taxon>Eukaryota</taxon>
        <taxon>Metazoa</taxon>
        <taxon>Chordata</taxon>
        <taxon>Craniata</taxon>
        <taxon>Vertebrata</taxon>
        <taxon>Chondrichthyes</taxon>
        <taxon>Elasmobranchii</taxon>
        <taxon>Galeomorphii</taxon>
        <taxon>Galeoidea</taxon>
        <taxon>Carcharhiniformes</taxon>
        <taxon>Scyliorhinidae</taxon>
        <taxon>Scyliorhinus</taxon>
    </lineage>
</organism>
<evidence type="ECO:0000256" key="3">
    <source>
        <dbReference type="ARBA" id="ARBA00010323"/>
    </source>
</evidence>
<accession>A0A401Q5N5</accession>
<keyword evidence="5" id="KW-0443">Lipid metabolism</keyword>
<dbReference type="EMBL" id="BFAA01009820">
    <property type="protein sequence ID" value="GCB80703.1"/>
    <property type="molecule type" value="Genomic_DNA"/>
</dbReference>
<comment type="caution">
    <text evidence="8">The sequence shown here is derived from an EMBL/GenBank/DDBJ whole genome shotgun (WGS) entry which is preliminary data.</text>
</comment>
<feature type="transmembrane region" description="Helical" evidence="7">
    <location>
        <begin position="89"/>
        <end position="110"/>
    </location>
</feature>
<keyword evidence="7" id="KW-0472">Membrane</keyword>
<dbReference type="GO" id="GO:0005783">
    <property type="term" value="C:endoplasmic reticulum"/>
    <property type="evidence" value="ECO:0007669"/>
    <property type="project" value="UniProtKB-SubCell"/>
</dbReference>
<evidence type="ECO:0000256" key="6">
    <source>
        <dbReference type="ARBA" id="ARBA00025707"/>
    </source>
</evidence>
<dbReference type="STRING" id="75743.A0A401Q5N5"/>
<dbReference type="GO" id="GO:0030258">
    <property type="term" value="P:lipid modification"/>
    <property type="evidence" value="ECO:0007669"/>
    <property type="project" value="TreeGrafter"/>
</dbReference>
<proteinExistence type="inferred from homology"/>
<dbReference type="PANTHER" id="PTHR13906">
    <property type="entry name" value="PORCUPINE"/>
    <property type="match status" value="1"/>
</dbReference>
<sequence length="167" mass="18701">MGVALGLMAVVEEVTPAEAGLQGALHPSTGDWSLEAAAAHLGTSQDALKLFISIVLGYPFALFHRQFLYGKQPHMIHFYNTALGLWMAYFNFGFQMFHSFACVLFQFLVLRLIGRTITGVITTFIFQMTYLLAGYYYTATDQYDIKWTMPHCVLTLKLIGQSGRGEI</sequence>
<keyword evidence="4" id="KW-0256">Endoplasmic reticulum</keyword>
<evidence type="ECO:0000256" key="7">
    <source>
        <dbReference type="SAM" id="Phobius"/>
    </source>
</evidence>
<keyword evidence="7" id="KW-0812">Transmembrane</keyword>